<dbReference type="InterPro" id="IPR000100">
    <property type="entry name" value="RNase_P"/>
</dbReference>
<evidence type="ECO:0000256" key="7">
    <source>
        <dbReference type="NCBIfam" id="TIGR00188"/>
    </source>
</evidence>
<evidence type="ECO:0000256" key="8">
    <source>
        <dbReference type="SAM" id="MobiDB-lite"/>
    </source>
</evidence>
<dbReference type="Gene3D" id="3.30.230.10">
    <property type="match status" value="1"/>
</dbReference>
<dbReference type="GO" id="GO:0004526">
    <property type="term" value="F:ribonuclease P activity"/>
    <property type="evidence" value="ECO:0007669"/>
    <property type="project" value="UniProtKB-UniRule"/>
</dbReference>
<keyword evidence="5 6" id="KW-0694">RNA-binding</keyword>
<dbReference type="NCBIfam" id="TIGR00188">
    <property type="entry name" value="rnpA"/>
    <property type="match status" value="1"/>
</dbReference>
<keyword evidence="2 6" id="KW-0540">Nuclease</keyword>
<dbReference type="OrthoDB" id="9810867at2"/>
<name>A0A2C9D1F9_9HYPH</name>
<reference evidence="10" key="1">
    <citation type="submission" date="2017-09" db="EMBL/GenBank/DDBJ databases">
        <title>Genome sequence of Nannocystis excedens DSM 71.</title>
        <authorList>
            <person name="Blom J."/>
        </authorList>
    </citation>
    <scope>NUCLEOTIDE SEQUENCE [LARGE SCALE GENOMIC DNA]</scope>
    <source>
        <strain evidence="10">type strain: E19</strain>
    </source>
</reference>
<evidence type="ECO:0000313" key="9">
    <source>
        <dbReference type="EMBL" id="SON54063.1"/>
    </source>
</evidence>
<dbReference type="GO" id="GO:0000049">
    <property type="term" value="F:tRNA binding"/>
    <property type="evidence" value="ECO:0007669"/>
    <property type="project" value="UniProtKB-UniRule"/>
</dbReference>
<dbReference type="GO" id="GO:0001682">
    <property type="term" value="P:tRNA 5'-leader removal"/>
    <property type="evidence" value="ECO:0007669"/>
    <property type="project" value="UniProtKB-UniRule"/>
</dbReference>
<comment type="similarity">
    <text evidence="6">Belongs to the RnpA family.</text>
</comment>
<keyword evidence="4 6" id="KW-0378">Hydrolase</keyword>
<keyword evidence="1 6" id="KW-0819">tRNA processing</keyword>
<dbReference type="GO" id="GO:0042781">
    <property type="term" value="F:3'-tRNA processing endoribonuclease activity"/>
    <property type="evidence" value="ECO:0007669"/>
    <property type="project" value="TreeGrafter"/>
</dbReference>
<evidence type="ECO:0000256" key="4">
    <source>
        <dbReference type="ARBA" id="ARBA00022801"/>
    </source>
</evidence>
<dbReference type="PANTHER" id="PTHR33992">
    <property type="entry name" value="RIBONUCLEASE P PROTEIN COMPONENT"/>
    <property type="match status" value="1"/>
</dbReference>
<evidence type="ECO:0000313" key="10">
    <source>
        <dbReference type="Proteomes" id="UP000223606"/>
    </source>
</evidence>
<evidence type="ECO:0000256" key="6">
    <source>
        <dbReference type="HAMAP-Rule" id="MF_00227"/>
    </source>
</evidence>
<dbReference type="RefSeq" id="WP_099554076.1">
    <property type="nucleotide sequence ID" value="NZ_LT960614.1"/>
</dbReference>
<dbReference type="EC" id="3.1.26.5" evidence="6 7"/>
<gene>
    <name evidence="6 9" type="primary">rnpA</name>
    <name evidence="9" type="ORF">HDIA_0522</name>
</gene>
<accession>A0A2C9D1F9</accession>
<comment type="catalytic activity">
    <reaction evidence="6">
        <text>Endonucleolytic cleavage of RNA, removing 5'-extranucleotides from tRNA precursor.</text>
        <dbReference type="EC" id="3.1.26.5"/>
    </reaction>
</comment>
<evidence type="ECO:0000256" key="3">
    <source>
        <dbReference type="ARBA" id="ARBA00022759"/>
    </source>
</evidence>
<organism evidence="9 10">
    <name type="scientific">Hartmannibacter diazotrophicus</name>
    <dbReference type="NCBI Taxonomy" id="1482074"/>
    <lineage>
        <taxon>Bacteria</taxon>
        <taxon>Pseudomonadati</taxon>
        <taxon>Pseudomonadota</taxon>
        <taxon>Alphaproteobacteria</taxon>
        <taxon>Hyphomicrobiales</taxon>
        <taxon>Pleomorphomonadaceae</taxon>
        <taxon>Hartmannibacter</taxon>
    </lineage>
</organism>
<feature type="region of interest" description="Disordered" evidence="8">
    <location>
        <begin position="109"/>
        <end position="149"/>
    </location>
</feature>
<dbReference type="KEGG" id="hdi:HDIA_0522"/>
<keyword evidence="10" id="KW-1185">Reference proteome</keyword>
<dbReference type="AlphaFoldDB" id="A0A2C9D1F9"/>
<dbReference type="HAMAP" id="MF_00227">
    <property type="entry name" value="RNase_P"/>
    <property type="match status" value="1"/>
</dbReference>
<proteinExistence type="inferred from homology"/>
<dbReference type="EMBL" id="LT960614">
    <property type="protein sequence ID" value="SON54063.1"/>
    <property type="molecule type" value="Genomic_DNA"/>
</dbReference>
<dbReference type="Proteomes" id="UP000223606">
    <property type="component" value="Chromosome 1"/>
</dbReference>
<dbReference type="PANTHER" id="PTHR33992:SF1">
    <property type="entry name" value="RIBONUCLEASE P PROTEIN COMPONENT"/>
    <property type="match status" value="1"/>
</dbReference>
<comment type="subunit">
    <text evidence="6">Consists of a catalytic RNA component (M1 or rnpB) and a protein subunit.</text>
</comment>
<feature type="compositionally biased region" description="Low complexity" evidence="8">
    <location>
        <begin position="123"/>
        <end position="142"/>
    </location>
</feature>
<protein>
    <recommendedName>
        <fullName evidence="6 7">Ribonuclease P protein component</fullName>
        <shortName evidence="6">RNase P protein</shortName>
        <shortName evidence="6">RNaseP protein</shortName>
        <ecNumber evidence="6 7">3.1.26.5</ecNumber>
    </recommendedName>
    <alternativeName>
        <fullName evidence="6">Protein C5</fullName>
    </alternativeName>
</protein>
<evidence type="ECO:0000256" key="2">
    <source>
        <dbReference type="ARBA" id="ARBA00022722"/>
    </source>
</evidence>
<comment type="function">
    <text evidence="6">RNaseP catalyzes the removal of the 5'-leader sequence from pre-tRNA to produce the mature 5'-terminus. It can also cleave other RNA substrates such as 4.5S RNA. The protein component plays an auxiliary but essential role in vivo by binding to the 5'-leader sequence and broadening the substrate specificity of the ribozyme.</text>
</comment>
<keyword evidence="3 6" id="KW-0255">Endonuclease</keyword>
<dbReference type="SUPFAM" id="SSF54211">
    <property type="entry name" value="Ribosomal protein S5 domain 2-like"/>
    <property type="match status" value="1"/>
</dbReference>
<dbReference type="Pfam" id="PF00825">
    <property type="entry name" value="Ribonuclease_P"/>
    <property type="match status" value="1"/>
</dbReference>
<dbReference type="InterPro" id="IPR020568">
    <property type="entry name" value="Ribosomal_Su5_D2-typ_SF"/>
</dbReference>
<sequence>MTRLKKRAEFQKVARGVRTPRRGFLLQSIRRSAEGDARFGYTVTKKIGNSVERNRIRRRLREAVRLFGETVAAPGVDHVLIGRRPALTLAFDDLVADLKGALNAARKAHDLRRAGKADANPDGTQGPRGPGRTAPAPEAATPSERRSDV</sequence>
<dbReference type="InterPro" id="IPR014721">
    <property type="entry name" value="Ribsml_uS5_D2-typ_fold_subgr"/>
</dbReference>
<evidence type="ECO:0000256" key="5">
    <source>
        <dbReference type="ARBA" id="ARBA00022884"/>
    </source>
</evidence>
<evidence type="ECO:0000256" key="1">
    <source>
        <dbReference type="ARBA" id="ARBA00022694"/>
    </source>
</evidence>
<dbReference type="GO" id="GO:0030677">
    <property type="term" value="C:ribonuclease P complex"/>
    <property type="evidence" value="ECO:0007669"/>
    <property type="project" value="TreeGrafter"/>
</dbReference>